<accession>X1E845</accession>
<evidence type="ECO:0000313" key="1">
    <source>
        <dbReference type="EMBL" id="GAH28767.1"/>
    </source>
</evidence>
<name>X1E845_9ZZZZ</name>
<organism evidence="1">
    <name type="scientific">marine sediment metagenome</name>
    <dbReference type="NCBI Taxonomy" id="412755"/>
    <lineage>
        <taxon>unclassified sequences</taxon>
        <taxon>metagenomes</taxon>
        <taxon>ecological metagenomes</taxon>
    </lineage>
</organism>
<proteinExistence type="predicted"/>
<comment type="caution">
    <text evidence="1">The sequence shown here is derived from an EMBL/GenBank/DDBJ whole genome shotgun (WGS) entry which is preliminary data.</text>
</comment>
<gene>
    <name evidence="1" type="ORF">S03H2_05845</name>
</gene>
<reference evidence="1" key="1">
    <citation type="journal article" date="2014" name="Front. Microbiol.">
        <title>High frequency of phylogenetically diverse reductive dehalogenase-homologous genes in deep subseafloor sedimentary metagenomes.</title>
        <authorList>
            <person name="Kawai M."/>
            <person name="Futagami T."/>
            <person name="Toyoda A."/>
            <person name="Takaki Y."/>
            <person name="Nishi S."/>
            <person name="Hori S."/>
            <person name="Arai W."/>
            <person name="Tsubouchi T."/>
            <person name="Morono Y."/>
            <person name="Uchiyama I."/>
            <person name="Ito T."/>
            <person name="Fujiyama A."/>
            <person name="Inagaki F."/>
            <person name="Takami H."/>
        </authorList>
    </citation>
    <scope>NUCLEOTIDE SEQUENCE</scope>
    <source>
        <strain evidence="1">Expedition CK06-06</strain>
    </source>
</reference>
<dbReference type="AlphaFoldDB" id="X1E845"/>
<sequence length="42" mass="4815">MPLIDERISLPDTTGLLPKREVLEEKLNIEPEKDVTVVLKEL</sequence>
<dbReference type="EMBL" id="BARU01002484">
    <property type="protein sequence ID" value="GAH28767.1"/>
    <property type="molecule type" value="Genomic_DNA"/>
</dbReference>
<protein>
    <submittedName>
        <fullName evidence="1">Uncharacterized protein</fullName>
    </submittedName>
</protein>